<protein>
    <submittedName>
        <fullName evidence="11">DEAD/DEAH box helicase</fullName>
    </submittedName>
</protein>
<feature type="short sequence motif" description="Q motif" evidence="6">
    <location>
        <begin position="2"/>
        <end position="30"/>
    </location>
</feature>
<evidence type="ECO:0000256" key="2">
    <source>
        <dbReference type="ARBA" id="ARBA00022801"/>
    </source>
</evidence>
<evidence type="ECO:0000259" key="10">
    <source>
        <dbReference type="PROSITE" id="PS51195"/>
    </source>
</evidence>
<dbReference type="InterPro" id="IPR044742">
    <property type="entry name" value="DEAD/DEAH_RhlB"/>
</dbReference>
<dbReference type="InterPro" id="IPR014001">
    <property type="entry name" value="Helicase_ATP-bd"/>
</dbReference>
<dbReference type="GO" id="GO:0005829">
    <property type="term" value="C:cytosol"/>
    <property type="evidence" value="ECO:0007669"/>
    <property type="project" value="TreeGrafter"/>
</dbReference>
<dbReference type="CDD" id="cd18787">
    <property type="entry name" value="SF2_C_DEAD"/>
    <property type="match status" value="1"/>
</dbReference>
<dbReference type="InterPro" id="IPR014014">
    <property type="entry name" value="RNA_helicase_DEAD_Q_motif"/>
</dbReference>
<feature type="domain" description="DEAD-box RNA helicase Q" evidence="10">
    <location>
        <begin position="2"/>
        <end position="30"/>
    </location>
</feature>
<evidence type="ECO:0000313" key="12">
    <source>
        <dbReference type="Proteomes" id="UP000509513"/>
    </source>
</evidence>
<dbReference type="EMBL" id="CP054051">
    <property type="protein sequence ID" value="QKJ27369.1"/>
    <property type="molecule type" value="Genomic_DNA"/>
</dbReference>
<sequence>MKTFQNLKLDENILKAINDLGYVNPTPIQEKAIPIALKRRDIIGVAKSGTGKSCAFLIPILEDLVKEKNKNSVLRALILVPTRELAKQIVNAIDDYSKYLDIKRVAIFGGISSKEQEKKLANGVDIVVATTGRLLEHLKNNTINLSSVSSVVIDELDTMLDMGFLEEVEKILPHIGKNRQISMFSATINSTVKKLAKEFLTDPVVIEVTNQRDHVEKIEHQIILVDEDKKTELLSFLIGSKNISQALVFVNKKLEADSLVENLNLDGLKASCIHGDIRQSSRALALRKFKEKELRVLVCTDIAARGIDIENLPCVINFALPETINDFTHRVGRTARAGNDGTAITLLSVKDYKFMSEIEKELMLKIPREELKGFETKEKKPRAKQPKPKSLKDKKILSKKRQTEDKPKASKSTKKRKVTKRG</sequence>
<evidence type="ECO:0000313" key="11">
    <source>
        <dbReference type="EMBL" id="QKJ27369.1"/>
    </source>
</evidence>
<evidence type="ECO:0000256" key="6">
    <source>
        <dbReference type="PROSITE-ProRule" id="PRU00552"/>
    </source>
</evidence>
<dbReference type="PANTHER" id="PTHR47959:SF13">
    <property type="entry name" value="ATP-DEPENDENT RNA HELICASE RHLE"/>
    <property type="match status" value="1"/>
</dbReference>
<dbReference type="Pfam" id="PF00271">
    <property type="entry name" value="Helicase_C"/>
    <property type="match status" value="1"/>
</dbReference>
<keyword evidence="3 11" id="KW-0347">Helicase</keyword>
<dbReference type="GO" id="GO:0003676">
    <property type="term" value="F:nucleic acid binding"/>
    <property type="evidence" value="ECO:0007669"/>
    <property type="project" value="InterPro"/>
</dbReference>
<dbReference type="SMART" id="SM00487">
    <property type="entry name" value="DEXDc"/>
    <property type="match status" value="1"/>
</dbReference>
<dbReference type="InterPro" id="IPR001650">
    <property type="entry name" value="Helicase_C-like"/>
</dbReference>
<feature type="domain" description="Helicase C-terminal" evidence="9">
    <location>
        <begin position="217"/>
        <end position="382"/>
    </location>
</feature>
<dbReference type="InterPro" id="IPR027417">
    <property type="entry name" value="P-loop_NTPase"/>
</dbReference>
<feature type="region of interest" description="Disordered" evidence="7">
    <location>
        <begin position="373"/>
        <end position="422"/>
    </location>
</feature>
<reference evidence="11 12" key="1">
    <citation type="submission" date="2020-05" db="EMBL/GenBank/DDBJ databases">
        <title>Complete genome sequencing of Campylobacter and Arcobacter type strains.</title>
        <authorList>
            <person name="Miller W.G."/>
            <person name="Yee E."/>
        </authorList>
    </citation>
    <scope>NUCLEOTIDE SEQUENCE [LARGE SCALE GENOMIC DNA]</scope>
    <source>
        <strain evidence="11 12">LMG 21996</strain>
    </source>
</reference>
<dbReference type="GO" id="GO:0003724">
    <property type="term" value="F:RNA helicase activity"/>
    <property type="evidence" value="ECO:0007669"/>
    <property type="project" value="InterPro"/>
</dbReference>
<feature type="compositionally biased region" description="Basic residues" evidence="7">
    <location>
        <begin position="409"/>
        <end position="422"/>
    </location>
</feature>
<keyword evidence="4" id="KW-0067">ATP-binding</keyword>
<evidence type="ECO:0000256" key="5">
    <source>
        <dbReference type="ARBA" id="ARBA00038437"/>
    </source>
</evidence>
<dbReference type="PROSITE" id="PS51192">
    <property type="entry name" value="HELICASE_ATP_BIND_1"/>
    <property type="match status" value="1"/>
</dbReference>
<dbReference type="PROSITE" id="PS51195">
    <property type="entry name" value="Q_MOTIF"/>
    <property type="match status" value="1"/>
</dbReference>
<name>A0A7L5JQF9_9BACT</name>
<comment type="similarity">
    <text evidence="5">Belongs to the DEAD box helicase family.</text>
</comment>
<organism evidence="11 12">
    <name type="scientific">Aliarcobacter cibarius</name>
    <dbReference type="NCBI Taxonomy" id="255507"/>
    <lineage>
        <taxon>Bacteria</taxon>
        <taxon>Pseudomonadati</taxon>
        <taxon>Campylobacterota</taxon>
        <taxon>Epsilonproteobacteria</taxon>
        <taxon>Campylobacterales</taxon>
        <taxon>Arcobacteraceae</taxon>
        <taxon>Aliarcobacter</taxon>
    </lineage>
</organism>
<dbReference type="SMART" id="SM00490">
    <property type="entry name" value="HELICc"/>
    <property type="match status" value="1"/>
</dbReference>
<dbReference type="KEGG" id="acib:ACBT_1468"/>
<gene>
    <name evidence="11" type="ORF">ACBT_1468</name>
</gene>
<evidence type="ECO:0000259" key="8">
    <source>
        <dbReference type="PROSITE" id="PS51192"/>
    </source>
</evidence>
<feature type="compositionally biased region" description="Basic and acidic residues" evidence="7">
    <location>
        <begin position="390"/>
        <end position="408"/>
    </location>
</feature>
<evidence type="ECO:0000259" key="9">
    <source>
        <dbReference type="PROSITE" id="PS51194"/>
    </source>
</evidence>
<accession>A0A7L5JQF9</accession>
<keyword evidence="1" id="KW-0547">Nucleotide-binding</keyword>
<dbReference type="SUPFAM" id="SSF52540">
    <property type="entry name" value="P-loop containing nucleoside triphosphate hydrolases"/>
    <property type="match status" value="2"/>
</dbReference>
<feature type="compositionally biased region" description="Basic residues" evidence="7">
    <location>
        <begin position="379"/>
        <end position="389"/>
    </location>
</feature>
<feature type="domain" description="Helicase ATP-binding" evidence="8">
    <location>
        <begin position="33"/>
        <end position="206"/>
    </location>
</feature>
<dbReference type="Pfam" id="PF00270">
    <property type="entry name" value="DEAD"/>
    <property type="match status" value="1"/>
</dbReference>
<dbReference type="PROSITE" id="PS51194">
    <property type="entry name" value="HELICASE_CTER"/>
    <property type="match status" value="1"/>
</dbReference>
<proteinExistence type="inferred from homology"/>
<dbReference type="InterPro" id="IPR050079">
    <property type="entry name" value="DEAD_box_RNA_helicase"/>
</dbReference>
<evidence type="ECO:0000256" key="1">
    <source>
        <dbReference type="ARBA" id="ARBA00022741"/>
    </source>
</evidence>
<dbReference type="GO" id="GO:0016787">
    <property type="term" value="F:hydrolase activity"/>
    <property type="evidence" value="ECO:0007669"/>
    <property type="project" value="UniProtKB-KW"/>
</dbReference>
<dbReference type="Gene3D" id="3.40.50.300">
    <property type="entry name" value="P-loop containing nucleotide triphosphate hydrolases"/>
    <property type="match status" value="2"/>
</dbReference>
<dbReference type="Proteomes" id="UP000509513">
    <property type="component" value="Chromosome"/>
</dbReference>
<dbReference type="AlphaFoldDB" id="A0A7L5JQF9"/>
<dbReference type="CDD" id="cd00268">
    <property type="entry name" value="DEADc"/>
    <property type="match status" value="1"/>
</dbReference>
<dbReference type="InterPro" id="IPR011545">
    <property type="entry name" value="DEAD/DEAH_box_helicase_dom"/>
</dbReference>
<dbReference type="PANTHER" id="PTHR47959">
    <property type="entry name" value="ATP-DEPENDENT RNA HELICASE RHLE-RELATED"/>
    <property type="match status" value="1"/>
</dbReference>
<evidence type="ECO:0000256" key="3">
    <source>
        <dbReference type="ARBA" id="ARBA00022806"/>
    </source>
</evidence>
<evidence type="ECO:0000256" key="7">
    <source>
        <dbReference type="SAM" id="MobiDB-lite"/>
    </source>
</evidence>
<keyword evidence="2" id="KW-0378">Hydrolase</keyword>
<dbReference type="GO" id="GO:0005524">
    <property type="term" value="F:ATP binding"/>
    <property type="evidence" value="ECO:0007669"/>
    <property type="project" value="UniProtKB-KW"/>
</dbReference>
<evidence type="ECO:0000256" key="4">
    <source>
        <dbReference type="ARBA" id="ARBA00022840"/>
    </source>
</evidence>